<dbReference type="PATRIC" id="fig|926556.3.peg.2531"/>
<protein>
    <submittedName>
        <fullName evidence="15">tRNA nucleotidyltransferase/poly(A) polymerase</fullName>
    </submittedName>
</protein>
<dbReference type="Pfam" id="PF01743">
    <property type="entry name" value="PolyA_pol"/>
    <property type="match status" value="1"/>
</dbReference>
<dbReference type="GO" id="GO:0005524">
    <property type="term" value="F:ATP binding"/>
    <property type="evidence" value="ECO:0007669"/>
    <property type="project" value="UniProtKB-KW"/>
</dbReference>
<evidence type="ECO:0000313" key="16">
    <source>
        <dbReference type="Proteomes" id="UP000010796"/>
    </source>
</evidence>
<keyword evidence="5" id="KW-0479">Metal-binding</keyword>
<keyword evidence="6" id="KW-0547">Nucleotide-binding</keyword>
<sequence>MNLTKEIAPFEVVKRVGECADALGLEAYVVGGFVRDLLLKRKNKKAKDIDFVCVGSGITLAKEVAASFGEHVPLSVFKNFGTAMIKLEDWELEFVGARKESYRHDSRKPIVEDGTLQEDQERRDFTINAMAISINKANYGELVDPFDGVRDLKRKLIRTPLDPDTTFSDDPLRMLRAVRFAAQLDFDIEPATFDGLIRNAERLKIISGERIIGELNKIILSETPSYGFKLLFVSKLLHQFFPEMVDLQGVDSVGDKSHKDNFYHTLQVLDNVSTTTDNLWLRWAAIMHDIAKPATKRFNKKVGWTFHGHEDKGARMTPKIFRKLKLPMDERMKYVQKLVRLHLRPIALVNDKVTDSAVRRLLYEAGDDVDDLMKLCRADVTSKNPNRVKRFLANFDKVERKIQEVEEKDHVRNFQPPVSGEEIMEIFGLSPSKIVGELKEEIKEAILEGQIENNKDQAIQLMYRLAKAKGITKKEN</sequence>
<comment type="cofactor">
    <cofactor evidence="1">
        <name>Mg(2+)</name>
        <dbReference type="ChEBI" id="CHEBI:18420"/>
    </cofactor>
</comment>
<dbReference type="KEGG" id="evi:Echvi_2403"/>
<evidence type="ECO:0000256" key="1">
    <source>
        <dbReference type="ARBA" id="ARBA00001946"/>
    </source>
</evidence>
<evidence type="ECO:0000256" key="4">
    <source>
        <dbReference type="ARBA" id="ARBA00022695"/>
    </source>
</evidence>
<reference evidence="16" key="1">
    <citation type="submission" date="2012-02" db="EMBL/GenBank/DDBJ databases">
        <title>The complete genome of Echinicola vietnamensis DSM 17526.</title>
        <authorList>
            <person name="Lucas S."/>
            <person name="Copeland A."/>
            <person name="Lapidus A."/>
            <person name="Glavina del Rio T."/>
            <person name="Dalin E."/>
            <person name="Tice H."/>
            <person name="Bruce D."/>
            <person name="Goodwin L."/>
            <person name="Pitluck S."/>
            <person name="Peters L."/>
            <person name="Ovchinnikova G."/>
            <person name="Teshima H."/>
            <person name="Kyrpides N."/>
            <person name="Mavromatis K."/>
            <person name="Ivanova N."/>
            <person name="Brettin T."/>
            <person name="Detter J.C."/>
            <person name="Han C."/>
            <person name="Larimer F."/>
            <person name="Land M."/>
            <person name="Hauser L."/>
            <person name="Markowitz V."/>
            <person name="Cheng J.-F."/>
            <person name="Hugenholtz P."/>
            <person name="Woyke T."/>
            <person name="Wu D."/>
            <person name="Brambilla E."/>
            <person name="Klenk H.-P."/>
            <person name="Eisen J.A."/>
        </authorList>
    </citation>
    <scope>NUCLEOTIDE SEQUENCE [LARGE SCALE GENOMIC DNA]</scope>
    <source>
        <strain evidence="16">DSM 17526 / LMG 23754 / KMM 6221</strain>
    </source>
</reference>
<dbReference type="eggNOG" id="COG0617">
    <property type="taxonomic scope" value="Bacteria"/>
</dbReference>
<evidence type="ECO:0000256" key="6">
    <source>
        <dbReference type="ARBA" id="ARBA00022741"/>
    </source>
</evidence>
<dbReference type="GO" id="GO:0046872">
    <property type="term" value="F:metal ion binding"/>
    <property type="evidence" value="ECO:0007669"/>
    <property type="project" value="UniProtKB-KW"/>
</dbReference>
<evidence type="ECO:0000259" key="14">
    <source>
        <dbReference type="Pfam" id="PF12627"/>
    </source>
</evidence>
<name>L0G0X2_ECHVK</name>
<feature type="domain" description="tRNA nucleotidyltransferase/poly(A) polymerase RNA and SrmB- binding" evidence="14">
    <location>
        <begin position="185"/>
        <end position="244"/>
    </location>
</feature>
<dbReference type="PANTHER" id="PTHR47545">
    <property type="entry name" value="MULTIFUNCTIONAL CCA PROTEIN"/>
    <property type="match status" value="1"/>
</dbReference>
<evidence type="ECO:0000313" key="15">
    <source>
        <dbReference type="EMBL" id="AGA78651.1"/>
    </source>
</evidence>
<dbReference type="EMBL" id="CP003346">
    <property type="protein sequence ID" value="AGA78651.1"/>
    <property type="molecule type" value="Genomic_DNA"/>
</dbReference>
<evidence type="ECO:0000256" key="11">
    <source>
        <dbReference type="RuleBase" id="RU003953"/>
    </source>
</evidence>
<dbReference type="InterPro" id="IPR032828">
    <property type="entry name" value="PolyA_RNA-bd"/>
</dbReference>
<evidence type="ECO:0000259" key="12">
    <source>
        <dbReference type="Pfam" id="PF01743"/>
    </source>
</evidence>
<dbReference type="Gene3D" id="1.10.246.80">
    <property type="match status" value="1"/>
</dbReference>
<dbReference type="SUPFAM" id="SSF81891">
    <property type="entry name" value="Poly A polymerase C-terminal region-like"/>
    <property type="match status" value="1"/>
</dbReference>
<dbReference type="InterPro" id="IPR050124">
    <property type="entry name" value="tRNA_CCA-adding_enzyme"/>
</dbReference>
<accession>L0G0X2</accession>
<dbReference type="InterPro" id="IPR006674">
    <property type="entry name" value="HD_domain"/>
</dbReference>
<keyword evidence="8" id="KW-0067">ATP-binding</keyword>
<proteinExistence type="inferred from homology"/>
<evidence type="ECO:0000256" key="2">
    <source>
        <dbReference type="ARBA" id="ARBA00022679"/>
    </source>
</evidence>
<evidence type="ECO:0000256" key="3">
    <source>
        <dbReference type="ARBA" id="ARBA00022694"/>
    </source>
</evidence>
<dbReference type="Pfam" id="PF01966">
    <property type="entry name" value="HD"/>
    <property type="match status" value="1"/>
</dbReference>
<feature type="domain" description="HD" evidence="13">
    <location>
        <begin position="262"/>
        <end position="347"/>
    </location>
</feature>
<dbReference type="GO" id="GO:0003723">
    <property type="term" value="F:RNA binding"/>
    <property type="evidence" value="ECO:0007669"/>
    <property type="project" value="UniProtKB-KW"/>
</dbReference>
<gene>
    <name evidence="15" type="ordered locus">Echvi_2403</name>
</gene>
<dbReference type="SUPFAM" id="SSF81301">
    <property type="entry name" value="Nucleotidyltransferase"/>
    <property type="match status" value="1"/>
</dbReference>
<dbReference type="Gene3D" id="3.30.460.10">
    <property type="entry name" value="Beta Polymerase, domain 2"/>
    <property type="match status" value="1"/>
</dbReference>
<keyword evidence="16" id="KW-1185">Reference proteome</keyword>
<keyword evidence="7" id="KW-0692">RNA repair</keyword>
<evidence type="ECO:0000256" key="8">
    <source>
        <dbReference type="ARBA" id="ARBA00022840"/>
    </source>
</evidence>
<dbReference type="GO" id="GO:0042245">
    <property type="term" value="P:RNA repair"/>
    <property type="evidence" value="ECO:0007669"/>
    <property type="project" value="UniProtKB-KW"/>
</dbReference>
<evidence type="ECO:0000256" key="10">
    <source>
        <dbReference type="ARBA" id="ARBA00022884"/>
    </source>
</evidence>
<evidence type="ECO:0000256" key="5">
    <source>
        <dbReference type="ARBA" id="ARBA00022723"/>
    </source>
</evidence>
<dbReference type="RefSeq" id="WP_015266207.1">
    <property type="nucleotide sequence ID" value="NC_019904.1"/>
</dbReference>
<dbReference type="PANTHER" id="PTHR47545:SF1">
    <property type="entry name" value="MULTIFUNCTIONAL CCA PROTEIN"/>
    <property type="match status" value="1"/>
</dbReference>
<dbReference type="FunFam" id="3.30.460.10:FF:000033">
    <property type="entry name" value="Poly A polymerase head domain protein"/>
    <property type="match status" value="1"/>
</dbReference>
<dbReference type="HOGENOM" id="CLU_015961_6_1_10"/>
<dbReference type="AlphaFoldDB" id="L0G0X2"/>
<dbReference type="GO" id="GO:0016779">
    <property type="term" value="F:nucleotidyltransferase activity"/>
    <property type="evidence" value="ECO:0007669"/>
    <property type="project" value="UniProtKB-KW"/>
</dbReference>
<organism evidence="15 16">
    <name type="scientific">Echinicola vietnamensis (strain DSM 17526 / LMG 23754 / KMM 6221)</name>
    <dbReference type="NCBI Taxonomy" id="926556"/>
    <lineage>
        <taxon>Bacteria</taxon>
        <taxon>Pseudomonadati</taxon>
        <taxon>Bacteroidota</taxon>
        <taxon>Cytophagia</taxon>
        <taxon>Cytophagales</taxon>
        <taxon>Cyclobacteriaceae</taxon>
        <taxon>Echinicola</taxon>
    </lineage>
</organism>
<evidence type="ECO:0000256" key="7">
    <source>
        <dbReference type="ARBA" id="ARBA00022800"/>
    </source>
</evidence>
<dbReference type="CDD" id="cd00077">
    <property type="entry name" value="HDc"/>
    <property type="match status" value="1"/>
</dbReference>
<feature type="domain" description="Poly A polymerase head" evidence="12">
    <location>
        <begin position="27"/>
        <end position="158"/>
    </location>
</feature>
<dbReference type="InterPro" id="IPR043519">
    <property type="entry name" value="NT_sf"/>
</dbReference>
<evidence type="ECO:0000256" key="9">
    <source>
        <dbReference type="ARBA" id="ARBA00022842"/>
    </source>
</evidence>
<keyword evidence="4" id="KW-0548">Nucleotidyltransferase</keyword>
<keyword evidence="3" id="KW-0819">tRNA processing</keyword>
<dbReference type="Proteomes" id="UP000010796">
    <property type="component" value="Chromosome"/>
</dbReference>
<dbReference type="InterPro" id="IPR003607">
    <property type="entry name" value="HD/PDEase_dom"/>
</dbReference>
<keyword evidence="9" id="KW-0460">Magnesium</keyword>
<evidence type="ECO:0000259" key="13">
    <source>
        <dbReference type="Pfam" id="PF01966"/>
    </source>
</evidence>
<dbReference type="InterPro" id="IPR002646">
    <property type="entry name" value="PolA_pol_head_dom"/>
</dbReference>
<dbReference type="Gene3D" id="1.10.3090.10">
    <property type="entry name" value="cca-adding enzyme, domain 2"/>
    <property type="match status" value="1"/>
</dbReference>
<dbReference type="Pfam" id="PF12627">
    <property type="entry name" value="PolyA_pol_RNAbd"/>
    <property type="match status" value="1"/>
</dbReference>
<dbReference type="STRING" id="926556.Echvi_2403"/>
<dbReference type="CDD" id="cd05398">
    <property type="entry name" value="NT_ClassII-CCAase"/>
    <property type="match status" value="1"/>
</dbReference>
<comment type="similarity">
    <text evidence="11">Belongs to the tRNA nucleotidyltransferase/poly(A) polymerase family.</text>
</comment>
<dbReference type="GO" id="GO:0008033">
    <property type="term" value="P:tRNA processing"/>
    <property type="evidence" value="ECO:0007669"/>
    <property type="project" value="UniProtKB-KW"/>
</dbReference>
<keyword evidence="2 11" id="KW-0808">Transferase</keyword>
<dbReference type="OrthoDB" id="9805698at2"/>
<keyword evidence="10 11" id="KW-0694">RNA-binding</keyword>